<keyword evidence="2" id="KW-0732">Signal</keyword>
<accession>A0A9J6H2I5</accession>
<feature type="signal peptide" evidence="2">
    <location>
        <begin position="1"/>
        <end position="28"/>
    </location>
</feature>
<dbReference type="Pfam" id="PF23558">
    <property type="entry name" value="TPR_P4H"/>
    <property type="match status" value="1"/>
</dbReference>
<evidence type="ECO:0000256" key="1">
    <source>
        <dbReference type="PROSITE-ProRule" id="PRU00339"/>
    </source>
</evidence>
<gene>
    <name evidence="5" type="ORF">HPB48_008436</name>
</gene>
<evidence type="ECO:0008006" key="7">
    <source>
        <dbReference type="Google" id="ProtNLM"/>
    </source>
</evidence>
<evidence type="ECO:0000259" key="3">
    <source>
        <dbReference type="Pfam" id="PF08336"/>
    </source>
</evidence>
<dbReference type="AlphaFoldDB" id="A0A9J6H2I5"/>
<keyword evidence="1" id="KW-0802">TPR repeat</keyword>
<sequence length="514" mass="58461">MATKLAYAAAVVAFWIALFLLGVKPCGAYIPPNYVSSRRDDPFFTRSYREVSRWFWRYIEAERKRLDSIRRKLDTLEVAQRSYDGVDPEEYLGLPMNAFLLIKRLAKDYIEVLEEAKDDTNSKLLLAMKPGGKRARRYRLPTRKDIMRTARAVLEFQKNEGYTAKQIAEGRAVDPDSSLYSFKMTARDCFHLGEAASELEDGETAKEWMLEALERVEDGTVDDAVVIREHLAYAYFLEGDYERAAEANKEVLQEEPGNMRAFLNMEFYQEGGPGHCYSKPATLLEATLFKKLTHTEKSRRTCMQLDALPPMSYEGKVYKEKVIREPTTIVFGNVLATKELSVLRNSRDSDGPVGSTAAQSILYELSRRIEGLTDLQSLDSAIPWKRFTSDCDEKAWLSPGNNLRSKPFATWWLFTRPAVVGGLDKSLLPEVHLEAGASLLRFHVMSDGNRDREPLPFECDASEQAIFYKRIMLEDQRLGCRGRAAVGNFSVETCYKPLTLDSLPPQPAYSYVTL</sequence>
<feature type="repeat" description="TPR" evidence="1">
    <location>
        <begin position="225"/>
        <end position="258"/>
    </location>
</feature>
<comment type="caution">
    <text evidence="5">The sequence shown here is derived from an EMBL/GenBank/DDBJ whole genome shotgun (WGS) entry which is preliminary data.</text>
</comment>
<evidence type="ECO:0000259" key="4">
    <source>
        <dbReference type="Pfam" id="PF23558"/>
    </source>
</evidence>
<dbReference type="Gene3D" id="6.10.140.1460">
    <property type="match status" value="1"/>
</dbReference>
<dbReference type="PROSITE" id="PS50005">
    <property type="entry name" value="TPR"/>
    <property type="match status" value="1"/>
</dbReference>
<dbReference type="SUPFAM" id="SSF48452">
    <property type="entry name" value="TPR-like"/>
    <property type="match status" value="1"/>
</dbReference>
<dbReference type="InterPro" id="IPR013547">
    <property type="entry name" value="P4H_N"/>
</dbReference>
<dbReference type="OMA" id="RAFLNME"/>
<evidence type="ECO:0000313" key="5">
    <source>
        <dbReference type="EMBL" id="KAH9380903.1"/>
    </source>
</evidence>
<evidence type="ECO:0000313" key="6">
    <source>
        <dbReference type="Proteomes" id="UP000821853"/>
    </source>
</evidence>
<dbReference type="InterPro" id="IPR011990">
    <property type="entry name" value="TPR-like_helical_dom_sf"/>
</dbReference>
<name>A0A9J6H2I5_HAELO</name>
<reference evidence="5 6" key="1">
    <citation type="journal article" date="2020" name="Cell">
        <title>Large-Scale Comparative Analyses of Tick Genomes Elucidate Their Genetic Diversity and Vector Capacities.</title>
        <authorList>
            <consortium name="Tick Genome and Microbiome Consortium (TIGMIC)"/>
            <person name="Jia N."/>
            <person name="Wang J."/>
            <person name="Shi W."/>
            <person name="Du L."/>
            <person name="Sun Y."/>
            <person name="Zhan W."/>
            <person name="Jiang J.F."/>
            <person name="Wang Q."/>
            <person name="Zhang B."/>
            <person name="Ji P."/>
            <person name="Bell-Sakyi L."/>
            <person name="Cui X.M."/>
            <person name="Yuan T.T."/>
            <person name="Jiang B.G."/>
            <person name="Yang W.F."/>
            <person name="Lam T.T."/>
            <person name="Chang Q.C."/>
            <person name="Ding S.J."/>
            <person name="Wang X.J."/>
            <person name="Zhu J.G."/>
            <person name="Ruan X.D."/>
            <person name="Zhao L."/>
            <person name="Wei J.T."/>
            <person name="Ye R.Z."/>
            <person name="Que T.C."/>
            <person name="Du C.H."/>
            <person name="Zhou Y.H."/>
            <person name="Cheng J.X."/>
            <person name="Dai P.F."/>
            <person name="Guo W.B."/>
            <person name="Han X.H."/>
            <person name="Huang E.J."/>
            <person name="Li L.F."/>
            <person name="Wei W."/>
            <person name="Gao Y.C."/>
            <person name="Liu J.Z."/>
            <person name="Shao H.Z."/>
            <person name="Wang X."/>
            <person name="Wang C.C."/>
            <person name="Yang T.C."/>
            <person name="Huo Q.B."/>
            <person name="Li W."/>
            <person name="Chen H.Y."/>
            <person name="Chen S.E."/>
            <person name="Zhou L.G."/>
            <person name="Ni X.B."/>
            <person name="Tian J.H."/>
            <person name="Sheng Y."/>
            <person name="Liu T."/>
            <person name="Pan Y.S."/>
            <person name="Xia L.Y."/>
            <person name="Li J."/>
            <person name="Zhao F."/>
            <person name="Cao W.C."/>
        </authorList>
    </citation>
    <scope>NUCLEOTIDE SEQUENCE [LARGE SCALE GENOMIC DNA]</scope>
    <source>
        <strain evidence="5">HaeL-2018</strain>
    </source>
</reference>
<dbReference type="OrthoDB" id="420380at2759"/>
<dbReference type="GO" id="GO:0004656">
    <property type="term" value="F:procollagen-proline 4-dioxygenase activity"/>
    <property type="evidence" value="ECO:0007669"/>
    <property type="project" value="InterPro"/>
</dbReference>
<organism evidence="5 6">
    <name type="scientific">Haemaphysalis longicornis</name>
    <name type="common">Bush tick</name>
    <dbReference type="NCBI Taxonomy" id="44386"/>
    <lineage>
        <taxon>Eukaryota</taxon>
        <taxon>Metazoa</taxon>
        <taxon>Ecdysozoa</taxon>
        <taxon>Arthropoda</taxon>
        <taxon>Chelicerata</taxon>
        <taxon>Arachnida</taxon>
        <taxon>Acari</taxon>
        <taxon>Parasitiformes</taxon>
        <taxon>Ixodida</taxon>
        <taxon>Ixodoidea</taxon>
        <taxon>Ixodidae</taxon>
        <taxon>Haemaphysalinae</taxon>
        <taxon>Haemaphysalis</taxon>
    </lineage>
</organism>
<dbReference type="VEuPathDB" id="VectorBase:HLOH_043650"/>
<dbReference type="Pfam" id="PF08336">
    <property type="entry name" value="P4Ha_N"/>
    <property type="match status" value="1"/>
</dbReference>
<dbReference type="EMBL" id="JABSTR010000011">
    <property type="protein sequence ID" value="KAH9380903.1"/>
    <property type="molecule type" value="Genomic_DNA"/>
</dbReference>
<proteinExistence type="predicted"/>
<keyword evidence="6" id="KW-1185">Reference proteome</keyword>
<protein>
    <recommendedName>
        <fullName evidence="7">Prolyl 4-hydroxylase alpha subunit</fullName>
    </recommendedName>
</protein>
<feature type="chain" id="PRO_5039943989" description="Prolyl 4-hydroxylase alpha subunit" evidence="2">
    <location>
        <begin position="29"/>
        <end position="514"/>
    </location>
</feature>
<dbReference type="InterPro" id="IPR059068">
    <property type="entry name" value="TPR_P4H"/>
</dbReference>
<feature type="domain" description="Prolyl 4-hydroxylase peptide-substrate-binding" evidence="4">
    <location>
        <begin position="186"/>
        <end position="269"/>
    </location>
</feature>
<feature type="domain" description="Prolyl 4-hydroxylase N-terminal" evidence="3">
    <location>
        <begin position="57"/>
        <end position="171"/>
    </location>
</feature>
<dbReference type="GO" id="GO:0005783">
    <property type="term" value="C:endoplasmic reticulum"/>
    <property type="evidence" value="ECO:0007669"/>
    <property type="project" value="InterPro"/>
</dbReference>
<evidence type="ECO:0000256" key="2">
    <source>
        <dbReference type="SAM" id="SignalP"/>
    </source>
</evidence>
<dbReference type="Proteomes" id="UP000821853">
    <property type="component" value="Chromosome 9"/>
</dbReference>
<dbReference type="InterPro" id="IPR019734">
    <property type="entry name" value="TPR_rpt"/>
</dbReference>
<dbReference type="Gene3D" id="1.25.40.10">
    <property type="entry name" value="Tetratricopeptide repeat domain"/>
    <property type="match status" value="1"/>
</dbReference>